<comment type="pathway">
    <text evidence="3">Secondary metabolite biosynthesis; terpenoid biosynthesis.</text>
</comment>
<dbReference type="InterPro" id="IPR017972">
    <property type="entry name" value="Cyt_P450_CS"/>
</dbReference>
<comment type="catalytic activity">
    <reaction evidence="13">
        <text>(6E,10E)-geranyllinalool + reduced [NADPH--hemoprotein reductase] + O2 = (3E,7E)-4,8,12-trimethyltrideca 1,3,7,11-tetraene + but-3-en-2-one + oxidized [NADPH--hemoprotein reductase] + 2 H2O + H(+)</text>
        <dbReference type="Rhea" id="RHEA:13545"/>
        <dbReference type="Rhea" id="RHEA-COMP:11964"/>
        <dbReference type="Rhea" id="RHEA-COMP:11965"/>
        <dbReference type="ChEBI" id="CHEBI:15377"/>
        <dbReference type="ChEBI" id="CHEBI:15378"/>
        <dbReference type="ChEBI" id="CHEBI:15379"/>
        <dbReference type="ChEBI" id="CHEBI:48058"/>
        <dbReference type="ChEBI" id="CHEBI:57618"/>
        <dbReference type="ChEBI" id="CHEBI:58210"/>
        <dbReference type="ChEBI" id="CHEBI:74299"/>
        <dbReference type="ChEBI" id="CHEBI:74322"/>
        <dbReference type="EC" id="1.14.14.58"/>
    </reaction>
    <physiologicalReaction direction="left-to-right" evidence="13">
        <dbReference type="Rhea" id="RHEA:13546"/>
    </physiologicalReaction>
</comment>
<proteinExistence type="inferred from homology"/>
<evidence type="ECO:0000313" key="18">
    <source>
        <dbReference type="EMBL" id="KAG2630147.1"/>
    </source>
</evidence>
<dbReference type="GO" id="GO:0005506">
    <property type="term" value="F:iron ion binding"/>
    <property type="evidence" value="ECO:0007669"/>
    <property type="project" value="InterPro"/>
</dbReference>
<gene>
    <name evidence="18" type="ORF">PVAP13_3KG495101</name>
</gene>
<keyword evidence="19" id="KW-1185">Reference proteome</keyword>
<dbReference type="Proteomes" id="UP000823388">
    <property type="component" value="Chromosome 3K"/>
</dbReference>
<comment type="similarity">
    <text evidence="4 16">Belongs to the cytochrome P450 family.</text>
</comment>
<comment type="subcellular location">
    <subcellularLocation>
        <location evidence="2">Membrane</location>
        <topology evidence="2">Single-pass membrane protein</topology>
    </subcellularLocation>
</comment>
<evidence type="ECO:0000256" key="1">
    <source>
        <dbReference type="ARBA" id="ARBA00001971"/>
    </source>
</evidence>
<accession>A0A8T0V703</accession>
<evidence type="ECO:0000256" key="4">
    <source>
        <dbReference type="ARBA" id="ARBA00010617"/>
    </source>
</evidence>
<name>A0A8T0V703_PANVG</name>
<dbReference type="SUPFAM" id="SSF48264">
    <property type="entry name" value="Cytochrome P450"/>
    <property type="match status" value="1"/>
</dbReference>
<dbReference type="Gene3D" id="1.10.630.10">
    <property type="entry name" value="Cytochrome P450"/>
    <property type="match status" value="1"/>
</dbReference>
<organism evidence="18 19">
    <name type="scientific">Panicum virgatum</name>
    <name type="common">Blackwell switchgrass</name>
    <dbReference type="NCBI Taxonomy" id="38727"/>
    <lineage>
        <taxon>Eukaryota</taxon>
        <taxon>Viridiplantae</taxon>
        <taxon>Streptophyta</taxon>
        <taxon>Embryophyta</taxon>
        <taxon>Tracheophyta</taxon>
        <taxon>Spermatophyta</taxon>
        <taxon>Magnoliopsida</taxon>
        <taxon>Liliopsida</taxon>
        <taxon>Poales</taxon>
        <taxon>Poaceae</taxon>
        <taxon>PACMAD clade</taxon>
        <taxon>Panicoideae</taxon>
        <taxon>Panicodae</taxon>
        <taxon>Paniceae</taxon>
        <taxon>Panicinae</taxon>
        <taxon>Panicum</taxon>
        <taxon>Panicum sect. Hiantes</taxon>
    </lineage>
</organism>
<keyword evidence="7 15" id="KW-0479">Metal-binding</keyword>
<dbReference type="PRINTS" id="PR00385">
    <property type="entry name" value="P450"/>
</dbReference>
<dbReference type="InterPro" id="IPR002401">
    <property type="entry name" value="Cyt_P450_E_grp-I"/>
</dbReference>
<dbReference type="GO" id="GO:0080027">
    <property type="term" value="P:response to herbivore"/>
    <property type="evidence" value="ECO:0007669"/>
    <property type="project" value="UniProtKB-ARBA"/>
</dbReference>
<feature type="transmembrane region" description="Helical" evidence="17">
    <location>
        <begin position="31"/>
        <end position="53"/>
    </location>
</feature>
<dbReference type="Pfam" id="PF00067">
    <property type="entry name" value="p450"/>
    <property type="match status" value="1"/>
</dbReference>
<evidence type="ECO:0000256" key="9">
    <source>
        <dbReference type="ARBA" id="ARBA00023002"/>
    </source>
</evidence>
<dbReference type="AlphaFoldDB" id="A0A8T0V703"/>
<dbReference type="GO" id="GO:0004497">
    <property type="term" value="F:monooxygenase activity"/>
    <property type="evidence" value="ECO:0007669"/>
    <property type="project" value="UniProtKB-KW"/>
</dbReference>
<evidence type="ECO:0000256" key="5">
    <source>
        <dbReference type="ARBA" id="ARBA00022617"/>
    </source>
</evidence>
<evidence type="ECO:0000256" key="11">
    <source>
        <dbReference type="ARBA" id="ARBA00023033"/>
    </source>
</evidence>
<dbReference type="GO" id="GO:0016114">
    <property type="term" value="P:terpenoid biosynthetic process"/>
    <property type="evidence" value="ECO:0007669"/>
    <property type="project" value="UniProtKB-ARBA"/>
</dbReference>
<keyword evidence="11 16" id="KW-0503">Monooxygenase</keyword>
<evidence type="ECO:0000256" key="17">
    <source>
        <dbReference type="SAM" id="Phobius"/>
    </source>
</evidence>
<evidence type="ECO:0000256" key="12">
    <source>
        <dbReference type="ARBA" id="ARBA00023136"/>
    </source>
</evidence>
<evidence type="ECO:0000256" key="16">
    <source>
        <dbReference type="RuleBase" id="RU000461"/>
    </source>
</evidence>
<dbReference type="GO" id="GO:0010333">
    <property type="term" value="F:terpene synthase activity"/>
    <property type="evidence" value="ECO:0007669"/>
    <property type="project" value="UniProtKB-ARBA"/>
</dbReference>
<evidence type="ECO:0000256" key="8">
    <source>
        <dbReference type="ARBA" id="ARBA00022989"/>
    </source>
</evidence>
<dbReference type="PRINTS" id="PR00463">
    <property type="entry name" value="EP450I"/>
</dbReference>
<sequence length="562" mass="62047">MYHDETYIYTLHVPRLQLPFQFPPIMEVTRMLTMSMATAVMVTVVVILVLGSLGRPRRSQRKTLNLPPGPRGWPVFGSLLSLLADTLPPHRVLAALAARYGPLMHLRLGSFDVVVASSAEAARLVLKTHDLAFADRPPTAFGKILGYDYKGIVQTPYGPYWRMARKLCATELFSARRIDAFERARAQEMRALTRGLFERAGATVQVKEHLLSFTMRNILRMALGEKWSSGSCNSHDGGDGEAFRRSLKESFMVTGLLGNVGESVPWLGWLDAQGFVRRMKRVHAMFDRFNEQILNEHQNGRRRAGAGSEMDLVDVLLQLAEDGEEAAERPPETRLTRDGVKAFLLDIIGGGTETAAATLEWSVLELLRHPAAMAAATDALDRTVGRGRWVTETDLPELPYIEAVVKETMRLHPVGPLLIPHHAREDTVVGGYDVPAGARVLVNMWAVGRDPASWPEAPGAFRPERFLAGGSAEGVDVHGAHFQLLPFGSGRRMCPAHSLAMKEMVAALANLVQGFSWRLPDGVAPEEMSMEEFFGLNVSRKEPLVAIAEPRLPAHLYAAVDD</sequence>
<evidence type="ECO:0000256" key="7">
    <source>
        <dbReference type="ARBA" id="ARBA00022723"/>
    </source>
</evidence>
<dbReference type="CDD" id="cd20618">
    <property type="entry name" value="CYP71_clan"/>
    <property type="match status" value="1"/>
</dbReference>
<reference evidence="18" key="1">
    <citation type="submission" date="2020-05" db="EMBL/GenBank/DDBJ databases">
        <title>WGS assembly of Panicum virgatum.</title>
        <authorList>
            <person name="Lovell J.T."/>
            <person name="Jenkins J."/>
            <person name="Shu S."/>
            <person name="Juenger T.E."/>
            <person name="Schmutz J."/>
        </authorList>
    </citation>
    <scope>NUCLEOTIDE SEQUENCE</scope>
    <source>
        <strain evidence="18">AP13</strain>
    </source>
</reference>
<dbReference type="GO" id="GO:0016705">
    <property type="term" value="F:oxidoreductase activity, acting on paired donors, with incorporation or reduction of molecular oxygen"/>
    <property type="evidence" value="ECO:0007669"/>
    <property type="project" value="InterPro"/>
</dbReference>
<dbReference type="PROSITE" id="PS00086">
    <property type="entry name" value="CYTOCHROME_P450"/>
    <property type="match status" value="1"/>
</dbReference>
<keyword evidence="8 17" id="KW-1133">Transmembrane helix</keyword>
<dbReference type="GO" id="GO:0020037">
    <property type="term" value="F:heme binding"/>
    <property type="evidence" value="ECO:0007669"/>
    <property type="project" value="InterPro"/>
</dbReference>
<evidence type="ECO:0000256" key="15">
    <source>
        <dbReference type="PIRSR" id="PIRSR602401-1"/>
    </source>
</evidence>
<dbReference type="PANTHER" id="PTHR47944">
    <property type="entry name" value="CYTOCHROME P450 98A9"/>
    <property type="match status" value="1"/>
</dbReference>
<keyword evidence="12 17" id="KW-0472">Membrane</keyword>
<dbReference type="InterPro" id="IPR036396">
    <property type="entry name" value="Cyt_P450_sf"/>
</dbReference>
<evidence type="ECO:0000256" key="13">
    <source>
        <dbReference type="ARBA" id="ARBA00052251"/>
    </source>
</evidence>
<dbReference type="InterPro" id="IPR001128">
    <property type="entry name" value="Cyt_P450"/>
</dbReference>
<dbReference type="PANTHER" id="PTHR47944:SF14">
    <property type="entry name" value="CYTOCHROME P450"/>
    <property type="match status" value="1"/>
</dbReference>
<keyword evidence="6 17" id="KW-0812">Transmembrane</keyword>
<dbReference type="GO" id="GO:0016020">
    <property type="term" value="C:membrane"/>
    <property type="evidence" value="ECO:0007669"/>
    <property type="project" value="UniProtKB-SubCell"/>
</dbReference>
<evidence type="ECO:0000256" key="14">
    <source>
        <dbReference type="ARBA" id="ARBA00066539"/>
    </source>
</evidence>
<dbReference type="EC" id="1.14.14.58" evidence="14"/>
<evidence type="ECO:0000256" key="10">
    <source>
        <dbReference type="ARBA" id="ARBA00023004"/>
    </source>
</evidence>
<evidence type="ECO:0000256" key="3">
    <source>
        <dbReference type="ARBA" id="ARBA00004721"/>
    </source>
</evidence>
<protein>
    <recommendedName>
        <fullName evidence="14">trimethyltridecatetraene synthase</fullName>
        <ecNumber evidence="14">1.14.14.58</ecNumber>
    </recommendedName>
</protein>
<dbReference type="EMBL" id="CM029041">
    <property type="protein sequence ID" value="KAG2630147.1"/>
    <property type="molecule type" value="Genomic_DNA"/>
</dbReference>
<keyword evidence="10 15" id="KW-0408">Iron</keyword>
<comment type="cofactor">
    <cofactor evidence="1 15">
        <name>heme</name>
        <dbReference type="ChEBI" id="CHEBI:30413"/>
    </cofactor>
</comment>
<dbReference type="FunFam" id="1.10.630.10:FF:000097">
    <property type="entry name" value="Cytochrome P-450 19"/>
    <property type="match status" value="1"/>
</dbReference>
<keyword evidence="5 15" id="KW-0349">Heme</keyword>
<evidence type="ECO:0000313" key="19">
    <source>
        <dbReference type="Proteomes" id="UP000823388"/>
    </source>
</evidence>
<feature type="binding site" description="axial binding residue" evidence="15">
    <location>
        <position position="494"/>
    </location>
    <ligand>
        <name>heme</name>
        <dbReference type="ChEBI" id="CHEBI:30413"/>
    </ligand>
    <ligandPart>
        <name>Fe</name>
        <dbReference type="ChEBI" id="CHEBI:18248"/>
    </ligandPart>
</feature>
<comment type="caution">
    <text evidence="18">The sequence shown here is derived from an EMBL/GenBank/DDBJ whole genome shotgun (WGS) entry which is preliminary data.</text>
</comment>
<keyword evidence="9 16" id="KW-0560">Oxidoreductase</keyword>
<evidence type="ECO:0000256" key="6">
    <source>
        <dbReference type="ARBA" id="ARBA00022692"/>
    </source>
</evidence>
<evidence type="ECO:0000256" key="2">
    <source>
        <dbReference type="ARBA" id="ARBA00004167"/>
    </source>
</evidence>